<keyword evidence="2" id="KW-1185">Reference proteome</keyword>
<evidence type="ECO:0000313" key="1">
    <source>
        <dbReference type="EMBL" id="KAI9905568.1"/>
    </source>
</evidence>
<sequence>MKMRHRAIVSLKYIPGQRPSEGLLTIVRPKVFGGKLEISLRQDSSSLTAMSGKDARRRNLKIRYGRWYKSVTLRAPNSAIFEIWWTALENMFAVPNFVAIPFVDAREHQIIIAPLQPARPNPGRKKQTATLEFIGRSELETNFMDMPMLEAKGPSSPTEIDILASWRTWGSLEYFATPPSNMDSIACVDTRQCSSVAFKDGDSSDKSSLYSDISEFWSRPSNWEDKVPQDYLTPIATCAVPECIASDTPNPRNQADEKMLDAIALYVFRQRVGETKLPERHSSKSLTGRVVGYTTFGREI</sequence>
<evidence type="ECO:0000313" key="2">
    <source>
        <dbReference type="Proteomes" id="UP001163321"/>
    </source>
</evidence>
<reference evidence="1 2" key="1">
    <citation type="journal article" date="2022" name="bioRxiv">
        <title>The genome of the oomycete Peronosclerospora sorghi, a cosmopolitan pathogen of maize and sorghum, is inflated with dispersed pseudogenes.</title>
        <authorList>
            <person name="Fletcher K."/>
            <person name="Martin F."/>
            <person name="Isakeit T."/>
            <person name="Cavanaugh K."/>
            <person name="Magill C."/>
            <person name="Michelmore R."/>
        </authorList>
    </citation>
    <scope>NUCLEOTIDE SEQUENCE [LARGE SCALE GENOMIC DNA]</scope>
    <source>
        <strain evidence="1">P6</strain>
    </source>
</reference>
<proteinExistence type="predicted"/>
<organism evidence="1 2">
    <name type="scientific">Peronosclerospora sorghi</name>
    <dbReference type="NCBI Taxonomy" id="230839"/>
    <lineage>
        <taxon>Eukaryota</taxon>
        <taxon>Sar</taxon>
        <taxon>Stramenopiles</taxon>
        <taxon>Oomycota</taxon>
        <taxon>Peronosporomycetes</taxon>
        <taxon>Peronosporales</taxon>
        <taxon>Peronosporaceae</taxon>
        <taxon>Peronosclerospora</taxon>
    </lineage>
</organism>
<accession>A0ACC0VIJ5</accession>
<comment type="caution">
    <text evidence="1">The sequence shown here is derived from an EMBL/GenBank/DDBJ whole genome shotgun (WGS) entry which is preliminary data.</text>
</comment>
<dbReference type="EMBL" id="CM047588">
    <property type="protein sequence ID" value="KAI9905568.1"/>
    <property type="molecule type" value="Genomic_DNA"/>
</dbReference>
<gene>
    <name evidence="1" type="ORF">PsorP6_013582</name>
</gene>
<name>A0ACC0VIJ5_9STRA</name>
<protein>
    <submittedName>
        <fullName evidence="1">Uncharacterized protein</fullName>
    </submittedName>
</protein>
<dbReference type="Proteomes" id="UP001163321">
    <property type="component" value="Chromosome 9"/>
</dbReference>